<reference evidence="1" key="1">
    <citation type="submission" date="2021-09" db="EMBL/GenBank/DDBJ databases">
        <authorList>
            <consortium name="AG Swart"/>
            <person name="Singh M."/>
            <person name="Singh A."/>
            <person name="Seah K."/>
            <person name="Emmerich C."/>
        </authorList>
    </citation>
    <scope>NUCLEOTIDE SEQUENCE</scope>
    <source>
        <strain evidence="1">ATCC30299</strain>
    </source>
</reference>
<proteinExistence type="predicted"/>
<comment type="caution">
    <text evidence="1">The sequence shown here is derived from an EMBL/GenBank/DDBJ whole genome shotgun (WGS) entry which is preliminary data.</text>
</comment>
<protein>
    <submittedName>
        <fullName evidence="1">Uncharacterized protein</fullName>
    </submittedName>
</protein>
<evidence type="ECO:0000313" key="2">
    <source>
        <dbReference type="Proteomes" id="UP001162131"/>
    </source>
</evidence>
<name>A0AAU9J4J4_9CILI</name>
<accession>A0AAU9J4J4</accession>
<evidence type="ECO:0000313" key="1">
    <source>
        <dbReference type="EMBL" id="CAG9316676.1"/>
    </source>
</evidence>
<dbReference type="EMBL" id="CAJZBQ010000016">
    <property type="protein sequence ID" value="CAG9316676.1"/>
    <property type="molecule type" value="Genomic_DNA"/>
</dbReference>
<gene>
    <name evidence="1" type="ORF">BSTOLATCC_MIC16784</name>
</gene>
<dbReference type="Proteomes" id="UP001162131">
    <property type="component" value="Unassembled WGS sequence"/>
</dbReference>
<sequence>MRRKKIFGCYTNQTIKSCCCKDCEQSLMYLFSRWDDGSLNSKTAREIKIDLKLHKYGFLKPKCYKLEKLYLKKWHNIKSVKKRKWKYCEYVKEAKLDKEMMKNELRESLLLHSLQNLKVSRF</sequence>
<dbReference type="AlphaFoldDB" id="A0AAU9J4J4"/>
<organism evidence="1 2">
    <name type="scientific">Blepharisma stoltei</name>
    <dbReference type="NCBI Taxonomy" id="1481888"/>
    <lineage>
        <taxon>Eukaryota</taxon>
        <taxon>Sar</taxon>
        <taxon>Alveolata</taxon>
        <taxon>Ciliophora</taxon>
        <taxon>Postciliodesmatophora</taxon>
        <taxon>Heterotrichea</taxon>
        <taxon>Heterotrichida</taxon>
        <taxon>Blepharismidae</taxon>
        <taxon>Blepharisma</taxon>
    </lineage>
</organism>
<keyword evidence="2" id="KW-1185">Reference proteome</keyword>